<feature type="binding site" evidence="6">
    <location>
        <position position="282"/>
    </location>
    <ligand>
        <name>Zn(2+)</name>
        <dbReference type="ChEBI" id="CHEBI:29105"/>
    </ligand>
</feature>
<sequence length="309" mass="35644">MADARLDNQPQHQRRVSTATSHPDHRRQRRSRLLRFEELPEWLQDDHFIQTGYRPVSNSTRASLKSLGSVHNETFNIYSHLLPASLSLLAAALIADSVLVKRYPLASQTDRLLWLYYLLSVGTCFSLSAAFHTLINHSATYYHFFLKVDYCGIMILILAHFVTGEYLTFYCEHRLRNTYWTLIIFFTFLTSLIVLHPDYQSHDYRTTRVAAFTALGMSAFGPIVHSLILHDLDEVAPRSGLYWYLIEGLVVAVAVTLFVTRFPQCCMPGKFDLWGSSHQWFHVLTVGTVLIHLRGLWGAYDTNYHLRQC</sequence>
<comment type="caution">
    <text evidence="9">The sequence shown here is derived from an EMBL/GenBank/DDBJ whole genome shotgun (WGS) entry which is preliminary data.</text>
</comment>
<dbReference type="Pfam" id="PF03006">
    <property type="entry name" value="HlyIII"/>
    <property type="match status" value="1"/>
</dbReference>
<evidence type="ECO:0000256" key="4">
    <source>
        <dbReference type="ARBA" id="ARBA00022989"/>
    </source>
</evidence>
<feature type="transmembrane region" description="Helical" evidence="8">
    <location>
        <begin position="179"/>
        <end position="197"/>
    </location>
</feature>
<evidence type="ECO:0000256" key="2">
    <source>
        <dbReference type="ARBA" id="ARBA00007018"/>
    </source>
</evidence>
<proteinExistence type="inferred from homology"/>
<gene>
    <name evidence="9" type="ORF">CAC42_7347</name>
</gene>
<feature type="transmembrane region" description="Helical" evidence="8">
    <location>
        <begin position="280"/>
        <end position="300"/>
    </location>
</feature>
<keyword evidence="4 8" id="KW-1133">Transmembrane helix</keyword>
<dbReference type="InParanoid" id="A0A2K1QX76"/>
<dbReference type="GO" id="GO:0046872">
    <property type="term" value="F:metal ion binding"/>
    <property type="evidence" value="ECO:0007669"/>
    <property type="project" value="UniProtKB-KW"/>
</dbReference>
<keyword evidence="10" id="KW-1185">Reference proteome</keyword>
<feature type="region of interest" description="Disordered" evidence="7">
    <location>
        <begin position="1"/>
        <end position="29"/>
    </location>
</feature>
<feature type="compositionally biased region" description="Polar residues" evidence="7">
    <location>
        <begin position="8"/>
        <end position="21"/>
    </location>
</feature>
<dbReference type="STRING" id="2082308.A0A2K1QX76"/>
<dbReference type="AlphaFoldDB" id="A0A2K1QX76"/>
<dbReference type="OrthoDB" id="529367at2759"/>
<keyword evidence="3 8" id="KW-0812">Transmembrane</keyword>
<feature type="transmembrane region" description="Helical" evidence="8">
    <location>
        <begin position="209"/>
        <end position="229"/>
    </location>
</feature>
<evidence type="ECO:0000256" key="1">
    <source>
        <dbReference type="ARBA" id="ARBA00004141"/>
    </source>
</evidence>
<comment type="similarity">
    <text evidence="2">Belongs to the ADIPOR family.</text>
</comment>
<keyword evidence="5 8" id="KW-0472">Membrane</keyword>
<accession>A0A2K1QX76</accession>
<dbReference type="GO" id="GO:0016020">
    <property type="term" value="C:membrane"/>
    <property type="evidence" value="ECO:0007669"/>
    <property type="project" value="UniProtKB-SubCell"/>
</dbReference>
<keyword evidence="6" id="KW-0862">Zinc</keyword>
<feature type="transmembrane region" description="Helical" evidence="8">
    <location>
        <begin position="112"/>
        <end position="135"/>
    </location>
</feature>
<name>A0A2K1QX76_9PEZI</name>
<evidence type="ECO:0000256" key="3">
    <source>
        <dbReference type="ARBA" id="ARBA00022692"/>
    </source>
</evidence>
<organism evidence="9 10">
    <name type="scientific">Sphaceloma murrayae</name>
    <dbReference type="NCBI Taxonomy" id="2082308"/>
    <lineage>
        <taxon>Eukaryota</taxon>
        <taxon>Fungi</taxon>
        <taxon>Dikarya</taxon>
        <taxon>Ascomycota</taxon>
        <taxon>Pezizomycotina</taxon>
        <taxon>Dothideomycetes</taxon>
        <taxon>Dothideomycetidae</taxon>
        <taxon>Myriangiales</taxon>
        <taxon>Elsinoaceae</taxon>
        <taxon>Sphaceloma</taxon>
    </lineage>
</organism>
<dbReference type="PANTHER" id="PTHR20855">
    <property type="entry name" value="ADIPOR/PROGESTIN RECEPTOR-RELATED"/>
    <property type="match status" value="1"/>
</dbReference>
<evidence type="ECO:0000256" key="6">
    <source>
        <dbReference type="PIRSR" id="PIRSR604254-1"/>
    </source>
</evidence>
<evidence type="ECO:0000313" key="10">
    <source>
        <dbReference type="Proteomes" id="UP000243797"/>
    </source>
</evidence>
<evidence type="ECO:0000313" key="9">
    <source>
        <dbReference type="EMBL" id="PNS19503.1"/>
    </source>
</evidence>
<dbReference type="GO" id="GO:0006882">
    <property type="term" value="P:intracellular zinc ion homeostasis"/>
    <property type="evidence" value="ECO:0007669"/>
    <property type="project" value="TreeGrafter"/>
</dbReference>
<keyword evidence="6" id="KW-0479">Metal-binding</keyword>
<feature type="transmembrane region" description="Helical" evidence="8">
    <location>
        <begin position="241"/>
        <end position="260"/>
    </location>
</feature>
<feature type="transmembrane region" description="Helical" evidence="8">
    <location>
        <begin position="141"/>
        <end position="167"/>
    </location>
</feature>
<evidence type="ECO:0000256" key="8">
    <source>
        <dbReference type="SAM" id="Phobius"/>
    </source>
</evidence>
<comment type="subcellular location">
    <subcellularLocation>
        <location evidence="1">Membrane</location>
        <topology evidence="1">Multi-pass membrane protein</topology>
    </subcellularLocation>
</comment>
<feature type="binding site" evidence="6">
    <location>
        <position position="278"/>
    </location>
    <ligand>
        <name>Zn(2+)</name>
        <dbReference type="ChEBI" id="CHEBI:29105"/>
    </ligand>
</feature>
<feature type="transmembrane region" description="Helical" evidence="8">
    <location>
        <begin position="77"/>
        <end position="100"/>
    </location>
</feature>
<dbReference type="Proteomes" id="UP000243797">
    <property type="component" value="Unassembled WGS sequence"/>
</dbReference>
<dbReference type="PANTHER" id="PTHR20855:SF52">
    <property type="entry name" value="ADIPONECTIN RECEPTOR PROTEIN"/>
    <property type="match status" value="1"/>
</dbReference>
<dbReference type="GO" id="GO:0038023">
    <property type="term" value="F:signaling receptor activity"/>
    <property type="evidence" value="ECO:0007669"/>
    <property type="project" value="TreeGrafter"/>
</dbReference>
<reference evidence="9 10" key="1">
    <citation type="submission" date="2017-06" db="EMBL/GenBank/DDBJ databases">
        <title>Draft genome sequence of a variant of Elsinoe murrayae.</title>
        <authorList>
            <person name="Cheng Q."/>
        </authorList>
    </citation>
    <scope>NUCLEOTIDE SEQUENCE [LARGE SCALE GENOMIC DNA]</scope>
    <source>
        <strain evidence="9 10">CQ-2017a</strain>
    </source>
</reference>
<dbReference type="EMBL" id="NKHZ01000031">
    <property type="protein sequence ID" value="PNS19503.1"/>
    <property type="molecule type" value="Genomic_DNA"/>
</dbReference>
<evidence type="ECO:0000256" key="7">
    <source>
        <dbReference type="SAM" id="MobiDB-lite"/>
    </source>
</evidence>
<evidence type="ECO:0000256" key="5">
    <source>
        <dbReference type="ARBA" id="ARBA00023136"/>
    </source>
</evidence>
<dbReference type="InterPro" id="IPR004254">
    <property type="entry name" value="AdipoR/HlyIII-related"/>
</dbReference>
<protein>
    <submittedName>
        <fullName evidence="9">Uncharacterized protein</fullName>
    </submittedName>
</protein>
<feature type="binding site" evidence="6">
    <location>
        <position position="132"/>
    </location>
    <ligand>
        <name>Zn(2+)</name>
        <dbReference type="ChEBI" id="CHEBI:29105"/>
    </ligand>
</feature>